<dbReference type="SUPFAM" id="SSF50341">
    <property type="entry name" value="CheW-like"/>
    <property type="match status" value="1"/>
</dbReference>
<dbReference type="SMART" id="SM00260">
    <property type="entry name" value="CheW"/>
    <property type="match status" value="1"/>
</dbReference>
<dbReference type="PANTHER" id="PTHR22617:SF23">
    <property type="entry name" value="CHEMOTAXIS PROTEIN CHEW"/>
    <property type="match status" value="1"/>
</dbReference>
<dbReference type="CDD" id="cd00732">
    <property type="entry name" value="CheW"/>
    <property type="match status" value="1"/>
</dbReference>
<organism evidence="6 7">
    <name type="scientific">Caldanaerovirga acetigignens</name>
    <dbReference type="NCBI Taxonomy" id="447595"/>
    <lineage>
        <taxon>Bacteria</taxon>
        <taxon>Bacillati</taxon>
        <taxon>Bacillota</taxon>
        <taxon>Clostridia</taxon>
        <taxon>Thermosediminibacterales</taxon>
        <taxon>Thermosediminibacteraceae</taxon>
        <taxon>Caldanaerovirga</taxon>
    </lineage>
</organism>
<dbReference type="FunFam" id="2.40.50.180:FF:000002">
    <property type="entry name" value="Chemotaxis protein CheW"/>
    <property type="match status" value="1"/>
</dbReference>
<dbReference type="InterPro" id="IPR039315">
    <property type="entry name" value="CheW"/>
</dbReference>
<evidence type="ECO:0000256" key="2">
    <source>
        <dbReference type="ARBA" id="ARBA00021483"/>
    </source>
</evidence>
<sequence>MEEIRQLVVFKLGQEEYAVDIMQVNTIERMMPITRVPKAPDFVEGVINLRGEIIPVIDLKKKFGIATGEVTGDTRIIIVMLDDLTVGMIVDSATEVVQLAQDSIEPPPSVAGNISSDFLEGIGKIGERLLIILNLEKILKPGEAEMRAAM</sequence>
<comment type="subcellular location">
    <subcellularLocation>
        <location evidence="1">Cytoplasm</location>
    </subcellularLocation>
</comment>
<evidence type="ECO:0000256" key="1">
    <source>
        <dbReference type="ARBA" id="ARBA00004496"/>
    </source>
</evidence>
<proteinExistence type="predicted"/>
<feature type="domain" description="CheW-like" evidence="5">
    <location>
        <begin position="4"/>
        <end position="144"/>
    </location>
</feature>
<dbReference type="PROSITE" id="PS50851">
    <property type="entry name" value="CHEW"/>
    <property type="match status" value="1"/>
</dbReference>
<dbReference type="GO" id="GO:0007165">
    <property type="term" value="P:signal transduction"/>
    <property type="evidence" value="ECO:0007669"/>
    <property type="project" value="InterPro"/>
</dbReference>
<dbReference type="Proteomes" id="UP000184375">
    <property type="component" value="Unassembled WGS sequence"/>
</dbReference>
<dbReference type="STRING" id="447595.SAMN05660826_00273"/>
<dbReference type="InterPro" id="IPR036061">
    <property type="entry name" value="CheW-like_dom_sf"/>
</dbReference>
<dbReference type="OrthoDB" id="9794382at2"/>
<dbReference type="RefSeq" id="WP_073253497.1">
    <property type="nucleotide sequence ID" value="NZ_FRCR01000001.1"/>
</dbReference>
<dbReference type="EMBL" id="FRCR01000001">
    <property type="protein sequence ID" value="SHM11258.1"/>
    <property type="molecule type" value="Genomic_DNA"/>
</dbReference>
<dbReference type="Pfam" id="PF01584">
    <property type="entry name" value="CheW"/>
    <property type="match status" value="1"/>
</dbReference>
<evidence type="ECO:0000313" key="6">
    <source>
        <dbReference type="EMBL" id="SHM11258.1"/>
    </source>
</evidence>
<reference evidence="7" key="1">
    <citation type="submission" date="2016-11" db="EMBL/GenBank/DDBJ databases">
        <authorList>
            <person name="Varghese N."/>
            <person name="Submissions S."/>
        </authorList>
    </citation>
    <scope>NUCLEOTIDE SEQUENCE [LARGE SCALE GENOMIC DNA]</scope>
    <source>
        <strain evidence="7">DSM 18802</strain>
    </source>
</reference>
<keyword evidence="4" id="KW-0145">Chemotaxis</keyword>
<dbReference type="GO" id="GO:0006935">
    <property type="term" value="P:chemotaxis"/>
    <property type="evidence" value="ECO:0007669"/>
    <property type="project" value="UniProtKB-KW"/>
</dbReference>
<dbReference type="Gene3D" id="2.40.50.180">
    <property type="entry name" value="CheA-289, Domain 4"/>
    <property type="match status" value="1"/>
</dbReference>
<evidence type="ECO:0000256" key="3">
    <source>
        <dbReference type="ARBA" id="ARBA00022490"/>
    </source>
</evidence>
<dbReference type="Gene3D" id="2.30.30.40">
    <property type="entry name" value="SH3 Domains"/>
    <property type="match status" value="1"/>
</dbReference>
<keyword evidence="7" id="KW-1185">Reference proteome</keyword>
<dbReference type="InterPro" id="IPR002545">
    <property type="entry name" value="CheW-lke_dom"/>
</dbReference>
<gene>
    <name evidence="6" type="ORF">SAMN05660826_00273</name>
</gene>
<name>A0A1M7G596_9FIRM</name>
<keyword evidence="3" id="KW-0963">Cytoplasm</keyword>
<protein>
    <recommendedName>
        <fullName evidence="2">Chemotaxis protein CheW</fullName>
    </recommendedName>
</protein>
<evidence type="ECO:0000256" key="4">
    <source>
        <dbReference type="ARBA" id="ARBA00022500"/>
    </source>
</evidence>
<dbReference type="PANTHER" id="PTHR22617">
    <property type="entry name" value="CHEMOTAXIS SENSOR HISTIDINE KINASE-RELATED"/>
    <property type="match status" value="1"/>
</dbReference>
<accession>A0A1M7G596</accession>
<dbReference type="AlphaFoldDB" id="A0A1M7G596"/>
<dbReference type="GO" id="GO:0005829">
    <property type="term" value="C:cytosol"/>
    <property type="evidence" value="ECO:0007669"/>
    <property type="project" value="TreeGrafter"/>
</dbReference>
<evidence type="ECO:0000313" key="7">
    <source>
        <dbReference type="Proteomes" id="UP000184375"/>
    </source>
</evidence>
<evidence type="ECO:0000259" key="5">
    <source>
        <dbReference type="PROSITE" id="PS50851"/>
    </source>
</evidence>